<dbReference type="EMBL" id="BAAAZO010000001">
    <property type="protein sequence ID" value="GAA3592867.1"/>
    <property type="molecule type" value="Genomic_DNA"/>
</dbReference>
<accession>A0ABP6YXU2</accession>
<dbReference type="Gene3D" id="1.10.10.10">
    <property type="entry name" value="Winged helix-like DNA-binding domain superfamily/Winged helix DNA-binding domain"/>
    <property type="match status" value="1"/>
</dbReference>
<evidence type="ECO:0000313" key="3">
    <source>
        <dbReference type="Proteomes" id="UP001501074"/>
    </source>
</evidence>
<dbReference type="InterPro" id="IPR036390">
    <property type="entry name" value="WH_DNA-bd_sf"/>
</dbReference>
<dbReference type="PRINTS" id="PR00598">
    <property type="entry name" value="HTHMARR"/>
</dbReference>
<dbReference type="InterPro" id="IPR039422">
    <property type="entry name" value="MarR/SlyA-like"/>
</dbReference>
<dbReference type="PROSITE" id="PS50995">
    <property type="entry name" value="HTH_MARR_2"/>
    <property type="match status" value="1"/>
</dbReference>
<dbReference type="InterPro" id="IPR036388">
    <property type="entry name" value="WH-like_DNA-bd_sf"/>
</dbReference>
<gene>
    <name evidence="2" type="ORF">GCM10022223_04520</name>
</gene>
<sequence length="172" mass="19228">MAEDFAEQHVARWRDHWIDVEFDDEIELATFRLSRLTKYQKDSVKNAAAAVGLQVFEYQTLHTLMIRDTPGIASPRELAEAADVSPAGMTGRLDSLEKAGLIKRTPSPTDRRSIIIEATTAGVAIWRQAMRQRGEAEKRLMGALSAKELTTLNRLLRKLAVVADEHPPPNLP</sequence>
<keyword evidence="3" id="KW-1185">Reference proteome</keyword>
<organism evidence="2 3">
    <name type="scientific">Kineosporia mesophila</name>
    <dbReference type="NCBI Taxonomy" id="566012"/>
    <lineage>
        <taxon>Bacteria</taxon>
        <taxon>Bacillati</taxon>
        <taxon>Actinomycetota</taxon>
        <taxon>Actinomycetes</taxon>
        <taxon>Kineosporiales</taxon>
        <taxon>Kineosporiaceae</taxon>
        <taxon>Kineosporia</taxon>
    </lineage>
</organism>
<proteinExistence type="predicted"/>
<dbReference type="PANTHER" id="PTHR33164:SF104">
    <property type="entry name" value="TRANSCRIPTIONAL REGULATORY PROTEIN"/>
    <property type="match status" value="1"/>
</dbReference>
<protein>
    <submittedName>
        <fullName evidence="2">MarR family transcriptional regulator</fullName>
    </submittedName>
</protein>
<dbReference type="RefSeq" id="WP_231488459.1">
    <property type="nucleotide sequence ID" value="NZ_BAAAZO010000001.1"/>
</dbReference>
<dbReference type="Proteomes" id="UP001501074">
    <property type="component" value="Unassembled WGS sequence"/>
</dbReference>
<name>A0ABP6YXU2_9ACTN</name>
<evidence type="ECO:0000313" key="2">
    <source>
        <dbReference type="EMBL" id="GAA3592867.1"/>
    </source>
</evidence>
<comment type="caution">
    <text evidence="2">The sequence shown here is derived from an EMBL/GenBank/DDBJ whole genome shotgun (WGS) entry which is preliminary data.</text>
</comment>
<reference evidence="3" key="1">
    <citation type="journal article" date="2019" name="Int. J. Syst. Evol. Microbiol.">
        <title>The Global Catalogue of Microorganisms (GCM) 10K type strain sequencing project: providing services to taxonomists for standard genome sequencing and annotation.</title>
        <authorList>
            <consortium name="The Broad Institute Genomics Platform"/>
            <consortium name="The Broad Institute Genome Sequencing Center for Infectious Disease"/>
            <person name="Wu L."/>
            <person name="Ma J."/>
        </authorList>
    </citation>
    <scope>NUCLEOTIDE SEQUENCE [LARGE SCALE GENOMIC DNA]</scope>
    <source>
        <strain evidence="3">JCM 16902</strain>
    </source>
</reference>
<dbReference type="PANTHER" id="PTHR33164">
    <property type="entry name" value="TRANSCRIPTIONAL REGULATOR, MARR FAMILY"/>
    <property type="match status" value="1"/>
</dbReference>
<feature type="domain" description="HTH marR-type" evidence="1">
    <location>
        <begin position="23"/>
        <end position="161"/>
    </location>
</feature>
<dbReference type="SMART" id="SM00347">
    <property type="entry name" value="HTH_MARR"/>
    <property type="match status" value="1"/>
</dbReference>
<dbReference type="SUPFAM" id="SSF46785">
    <property type="entry name" value="Winged helix' DNA-binding domain"/>
    <property type="match status" value="1"/>
</dbReference>
<dbReference type="InterPro" id="IPR000835">
    <property type="entry name" value="HTH_MarR-typ"/>
</dbReference>
<dbReference type="Pfam" id="PF01047">
    <property type="entry name" value="MarR"/>
    <property type="match status" value="1"/>
</dbReference>
<evidence type="ECO:0000259" key="1">
    <source>
        <dbReference type="PROSITE" id="PS50995"/>
    </source>
</evidence>